<evidence type="ECO:0000313" key="3">
    <source>
        <dbReference type="Proteomes" id="UP000050973"/>
    </source>
</evidence>
<dbReference type="InterPro" id="IPR005325">
    <property type="entry name" value="DUF308_memb"/>
</dbReference>
<sequence>MFTEHKKGFDWFSLVLGILFVIAGIASFAHPDKTMHFLAILAGIAFILRGIYELWFRNFINNALDESTGWIIFIAILDIILGIIVLVWPNFGVLYLAILFAIWFIIDSLAMIRGAKFFKEFHRGYATWLVILGIISLILGIILLFSPILSTITIVWLVSVMLMVFGIMHIIQAF</sequence>
<dbReference type="RefSeq" id="WP_003713884.1">
    <property type="nucleotide sequence ID" value="NZ_AZGE01000003.1"/>
</dbReference>
<feature type="transmembrane region" description="Helical" evidence="1">
    <location>
        <begin position="151"/>
        <end position="171"/>
    </location>
</feature>
<dbReference type="EMBL" id="AZGE01000003">
    <property type="protein sequence ID" value="KRM16432.1"/>
    <property type="molecule type" value="Genomic_DNA"/>
</dbReference>
<comment type="caution">
    <text evidence="2">The sequence shown here is derived from an EMBL/GenBank/DDBJ whole genome shotgun (WGS) entry which is preliminary data.</text>
</comment>
<proteinExistence type="predicted"/>
<dbReference type="PANTHER" id="PTHR34989:SF1">
    <property type="entry name" value="PROTEIN HDED"/>
    <property type="match status" value="1"/>
</dbReference>
<dbReference type="Pfam" id="PF03729">
    <property type="entry name" value="DUF308"/>
    <property type="match status" value="1"/>
</dbReference>
<evidence type="ECO:0000256" key="1">
    <source>
        <dbReference type="SAM" id="Phobius"/>
    </source>
</evidence>
<dbReference type="AlphaFoldDB" id="A0A0R1WEY6"/>
<keyword evidence="1" id="KW-1133">Transmembrane helix</keyword>
<keyword evidence="1" id="KW-0812">Transmembrane</keyword>
<dbReference type="GO" id="GO:0005886">
    <property type="term" value="C:plasma membrane"/>
    <property type="evidence" value="ECO:0007669"/>
    <property type="project" value="TreeGrafter"/>
</dbReference>
<feature type="transmembrane region" description="Helical" evidence="1">
    <location>
        <begin position="35"/>
        <end position="56"/>
    </location>
</feature>
<dbReference type="Proteomes" id="UP000050973">
    <property type="component" value="Unassembled WGS sequence"/>
</dbReference>
<keyword evidence="1" id="KW-0472">Membrane</keyword>
<organism evidence="2 3">
    <name type="scientific">Limosilactobacillus oris DSM 4864</name>
    <dbReference type="NCBI Taxonomy" id="1423779"/>
    <lineage>
        <taxon>Bacteria</taxon>
        <taxon>Bacillati</taxon>
        <taxon>Bacillota</taxon>
        <taxon>Bacilli</taxon>
        <taxon>Lactobacillales</taxon>
        <taxon>Lactobacillaceae</taxon>
        <taxon>Limosilactobacillus</taxon>
    </lineage>
</organism>
<dbReference type="InterPro" id="IPR052712">
    <property type="entry name" value="Acid_resist_chaperone_HdeD"/>
</dbReference>
<feature type="transmembrane region" description="Helical" evidence="1">
    <location>
        <begin position="12"/>
        <end position="29"/>
    </location>
</feature>
<feature type="transmembrane region" description="Helical" evidence="1">
    <location>
        <begin position="68"/>
        <end position="88"/>
    </location>
</feature>
<feature type="transmembrane region" description="Helical" evidence="1">
    <location>
        <begin position="124"/>
        <end position="145"/>
    </location>
</feature>
<reference evidence="2 3" key="1">
    <citation type="journal article" date="2015" name="Genome Announc.">
        <title>Expanding the biotechnology potential of lactobacilli through comparative genomics of 213 strains and associated genera.</title>
        <authorList>
            <person name="Sun Z."/>
            <person name="Harris H.M."/>
            <person name="McCann A."/>
            <person name="Guo C."/>
            <person name="Argimon S."/>
            <person name="Zhang W."/>
            <person name="Yang X."/>
            <person name="Jeffery I.B."/>
            <person name="Cooney J.C."/>
            <person name="Kagawa T.F."/>
            <person name="Liu W."/>
            <person name="Song Y."/>
            <person name="Salvetti E."/>
            <person name="Wrobel A."/>
            <person name="Rasinkangas P."/>
            <person name="Parkhill J."/>
            <person name="Rea M.C."/>
            <person name="O'Sullivan O."/>
            <person name="Ritari J."/>
            <person name="Douillard F.P."/>
            <person name="Paul Ross R."/>
            <person name="Yang R."/>
            <person name="Briner A.E."/>
            <person name="Felis G.E."/>
            <person name="de Vos W.M."/>
            <person name="Barrangou R."/>
            <person name="Klaenhammer T.R."/>
            <person name="Caufield P.W."/>
            <person name="Cui Y."/>
            <person name="Zhang H."/>
            <person name="O'Toole P.W."/>
        </authorList>
    </citation>
    <scope>NUCLEOTIDE SEQUENCE [LARGE SCALE GENOMIC DNA]</scope>
    <source>
        <strain evidence="2 3">DSM 4864</strain>
    </source>
</reference>
<dbReference type="PANTHER" id="PTHR34989">
    <property type="entry name" value="PROTEIN HDED"/>
    <property type="match status" value="1"/>
</dbReference>
<dbReference type="PATRIC" id="fig|1423779.3.peg.1163"/>
<evidence type="ECO:0000313" key="2">
    <source>
        <dbReference type="EMBL" id="KRM16432.1"/>
    </source>
</evidence>
<feature type="transmembrane region" description="Helical" evidence="1">
    <location>
        <begin position="94"/>
        <end position="112"/>
    </location>
</feature>
<protein>
    <submittedName>
        <fullName evidence="2">Membrane protein</fullName>
    </submittedName>
</protein>
<accession>A0A0R1WEY6</accession>
<name>A0A0R1WEY6_9LACO</name>
<gene>
    <name evidence="2" type="ORF">FC49_GL001129</name>
</gene>